<evidence type="ECO:0000313" key="2">
    <source>
        <dbReference type="EMBL" id="RRB13475.1"/>
    </source>
</evidence>
<dbReference type="RefSeq" id="WP_124907373.1">
    <property type="nucleotide sequence ID" value="NZ_RQJP01000003.1"/>
</dbReference>
<name>A0A3P1CJM3_9BACT</name>
<dbReference type="OrthoDB" id="883248at2"/>
<dbReference type="AlphaFoldDB" id="A0A3P1CJM3"/>
<evidence type="ECO:0008006" key="4">
    <source>
        <dbReference type="Google" id="ProtNLM"/>
    </source>
</evidence>
<feature type="signal peptide" evidence="1">
    <location>
        <begin position="1"/>
        <end position="20"/>
    </location>
</feature>
<keyword evidence="1" id="KW-0732">Signal</keyword>
<dbReference type="Proteomes" id="UP000274271">
    <property type="component" value="Unassembled WGS sequence"/>
</dbReference>
<comment type="caution">
    <text evidence="2">The sequence shown here is derived from an EMBL/GenBank/DDBJ whole genome shotgun (WGS) entry which is preliminary data.</text>
</comment>
<sequence>MKTALIALLLMPLLAFGQSAEQPLLVKSVWRAAFLEPGILNETRLGNRVTLVSEARVTTYTRTKEVETSPDKTTYYASSTANPDLSVGTRYFYNLDRRLEKGKSIRYNSGNYLSVKTRYKLPAVAKNESEHVPIGNGSGFGVEALWGFQRTYRRNFYLNLSLGSRIFRGNVEGAGDFTLGYTFSTVGER</sequence>
<organism evidence="2 3">
    <name type="scientific">Larkinella knui</name>
    <dbReference type="NCBI Taxonomy" id="2025310"/>
    <lineage>
        <taxon>Bacteria</taxon>
        <taxon>Pseudomonadati</taxon>
        <taxon>Bacteroidota</taxon>
        <taxon>Cytophagia</taxon>
        <taxon>Cytophagales</taxon>
        <taxon>Spirosomataceae</taxon>
        <taxon>Larkinella</taxon>
    </lineage>
</organism>
<accession>A0A3P1CJM3</accession>
<protein>
    <recommendedName>
        <fullName evidence="4">DUF3575 domain-containing protein</fullName>
    </recommendedName>
</protein>
<reference evidence="2 3" key="1">
    <citation type="submission" date="2018-11" db="EMBL/GenBank/DDBJ databases">
        <authorList>
            <person name="Zhou Z."/>
            <person name="Wang G."/>
        </authorList>
    </citation>
    <scope>NUCLEOTIDE SEQUENCE [LARGE SCALE GENOMIC DNA]</scope>
    <source>
        <strain evidence="2 3">KCTC42998</strain>
    </source>
</reference>
<dbReference type="EMBL" id="RQJP01000003">
    <property type="protein sequence ID" value="RRB13475.1"/>
    <property type="molecule type" value="Genomic_DNA"/>
</dbReference>
<evidence type="ECO:0000313" key="3">
    <source>
        <dbReference type="Proteomes" id="UP000274271"/>
    </source>
</evidence>
<feature type="chain" id="PRO_5018208139" description="DUF3575 domain-containing protein" evidence="1">
    <location>
        <begin position="21"/>
        <end position="189"/>
    </location>
</feature>
<gene>
    <name evidence="2" type="ORF">EHT87_14475</name>
</gene>
<proteinExistence type="predicted"/>
<keyword evidence="3" id="KW-1185">Reference proteome</keyword>
<evidence type="ECO:0000256" key="1">
    <source>
        <dbReference type="SAM" id="SignalP"/>
    </source>
</evidence>